<dbReference type="GO" id="GO:0008270">
    <property type="term" value="F:zinc ion binding"/>
    <property type="evidence" value="ECO:0007669"/>
    <property type="project" value="TreeGrafter"/>
</dbReference>
<feature type="non-terminal residue" evidence="4">
    <location>
        <position position="99"/>
    </location>
</feature>
<organism evidence="4 5">
    <name type="scientific">Desulfomonile tiedjei</name>
    <dbReference type="NCBI Taxonomy" id="2358"/>
    <lineage>
        <taxon>Bacteria</taxon>
        <taxon>Pseudomonadati</taxon>
        <taxon>Thermodesulfobacteriota</taxon>
        <taxon>Desulfomonilia</taxon>
        <taxon>Desulfomonilales</taxon>
        <taxon>Desulfomonilaceae</taxon>
        <taxon>Desulfomonile</taxon>
    </lineage>
</organism>
<sequence>MHEMAIVQSIMEIIEQQAAMHNARKIVKVSLEFGALTGVMPEALNFGFEVLSKGGIAEGAALEITIIPIKFYCFECAKEVTLKEYQPFCPVCSSASVKI</sequence>
<dbReference type="PIRSF" id="PIRSF004761">
    <property type="entry name" value="Hydrgn_mat_HypA"/>
    <property type="match status" value="1"/>
</dbReference>
<dbReference type="GO" id="GO:0051604">
    <property type="term" value="P:protein maturation"/>
    <property type="evidence" value="ECO:0007669"/>
    <property type="project" value="InterPro"/>
</dbReference>
<name>A0A9D6Z2J8_9BACT</name>
<dbReference type="Gene3D" id="3.30.2320.80">
    <property type="match status" value="1"/>
</dbReference>
<gene>
    <name evidence="4" type="primary">hypA</name>
    <name evidence="4" type="ORF">HY912_05165</name>
</gene>
<evidence type="ECO:0000313" key="5">
    <source>
        <dbReference type="Proteomes" id="UP000807825"/>
    </source>
</evidence>
<dbReference type="Pfam" id="PF01155">
    <property type="entry name" value="HypA"/>
    <property type="match status" value="1"/>
</dbReference>
<keyword evidence="3" id="KW-0862">Zinc</keyword>
<dbReference type="PANTHER" id="PTHR34535:SF3">
    <property type="entry name" value="HYDROGENASE MATURATION FACTOR HYPA"/>
    <property type="match status" value="1"/>
</dbReference>
<dbReference type="EMBL" id="JACRDE010000151">
    <property type="protein sequence ID" value="MBI5248864.1"/>
    <property type="molecule type" value="Genomic_DNA"/>
</dbReference>
<evidence type="ECO:0000256" key="1">
    <source>
        <dbReference type="ARBA" id="ARBA00022596"/>
    </source>
</evidence>
<keyword evidence="1" id="KW-0533">Nickel</keyword>
<dbReference type="PANTHER" id="PTHR34535">
    <property type="entry name" value="HYDROGENASE MATURATION FACTOR HYPA"/>
    <property type="match status" value="1"/>
</dbReference>
<dbReference type="InterPro" id="IPR000688">
    <property type="entry name" value="HypA/HybF"/>
</dbReference>
<evidence type="ECO:0000256" key="2">
    <source>
        <dbReference type="ARBA" id="ARBA00022723"/>
    </source>
</evidence>
<dbReference type="GO" id="GO:0016151">
    <property type="term" value="F:nickel cation binding"/>
    <property type="evidence" value="ECO:0007669"/>
    <property type="project" value="InterPro"/>
</dbReference>
<accession>A0A9D6Z2J8</accession>
<comment type="caution">
    <text evidence="4">The sequence shown here is derived from an EMBL/GenBank/DDBJ whole genome shotgun (WGS) entry which is preliminary data.</text>
</comment>
<protein>
    <submittedName>
        <fullName evidence="4">Hydrogenase maturation nickel metallochaperone HypA</fullName>
    </submittedName>
</protein>
<evidence type="ECO:0000313" key="4">
    <source>
        <dbReference type="EMBL" id="MBI5248864.1"/>
    </source>
</evidence>
<evidence type="ECO:0000256" key="3">
    <source>
        <dbReference type="ARBA" id="ARBA00022833"/>
    </source>
</evidence>
<dbReference type="AlphaFoldDB" id="A0A9D6Z2J8"/>
<reference evidence="4" key="1">
    <citation type="submission" date="2020-07" db="EMBL/GenBank/DDBJ databases">
        <title>Huge and variable diversity of episymbiotic CPR bacteria and DPANN archaea in groundwater ecosystems.</title>
        <authorList>
            <person name="He C.Y."/>
            <person name="Keren R."/>
            <person name="Whittaker M."/>
            <person name="Farag I.F."/>
            <person name="Doudna J."/>
            <person name="Cate J.H.D."/>
            <person name="Banfield J.F."/>
        </authorList>
    </citation>
    <scope>NUCLEOTIDE SEQUENCE</scope>
    <source>
        <strain evidence="4">NC_groundwater_1664_Pr3_B-0.1um_52_9</strain>
    </source>
</reference>
<dbReference type="NCBIfam" id="TIGR00100">
    <property type="entry name" value="hypA"/>
    <property type="match status" value="1"/>
</dbReference>
<keyword evidence="2" id="KW-0479">Metal-binding</keyword>
<proteinExistence type="predicted"/>
<dbReference type="Proteomes" id="UP000807825">
    <property type="component" value="Unassembled WGS sequence"/>
</dbReference>